<dbReference type="Proteomes" id="UP000093197">
    <property type="component" value="Unassembled WGS sequence"/>
</dbReference>
<accession>A0A853PPF7</accession>
<proteinExistence type="predicted"/>
<comment type="caution">
    <text evidence="1">The sequence shown here is derived from an EMBL/GenBank/DDBJ whole genome shotgun (WGS) entry which is preliminary data.</text>
</comment>
<dbReference type="AlphaFoldDB" id="A0A853PPF7"/>
<name>A0A853PPF7_BACFG</name>
<gene>
    <name evidence="1" type="ORF">AC094_40600</name>
</gene>
<evidence type="ECO:0000313" key="1">
    <source>
        <dbReference type="EMBL" id="OCR27874.1"/>
    </source>
</evidence>
<evidence type="ECO:0000313" key="2">
    <source>
        <dbReference type="Proteomes" id="UP000093197"/>
    </source>
</evidence>
<reference evidence="1 2" key="1">
    <citation type="journal article" date="2016" name="PLoS ONE">
        <title>Genomic Diversity of Enterotoxigenic Strains of Bacteroides fragilis.</title>
        <authorList>
            <person name="Pierce J.V."/>
            <person name="Bernstein H.D."/>
        </authorList>
    </citation>
    <scope>NUCLEOTIDE SEQUENCE [LARGE SCALE GENOMIC DNA]</scope>
    <source>
        <strain evidence="1 2">20793-3</strain>
    </source>
</reference>
<organism evidence="1 2">
    <name type="scientific">Bacteroides fragilis</name>
    <dbReference type="NCBI Taxonomy" id="817"/>
    <lineage>
        <taxon>Bacteria</taxon>
        <taxon>Pseudomonadati</taxon>
        <taxon>Bacteroidota</taxon>
        <taxon>Bacteroidia</taxon>
        <taxon>Bacteroidales</taxon>
        <taxon>Bacteroidaceae</taxon>
        <taxon>Bacteroides</taxon>
    </lineage>
</organism>
<protein>
    <submittedName>
        <fullName evidence="1">Uncharacterized protein</fullName>
    </submittedName>
</protein>
<dbReference type="EMBL" id="LIDT01000040">
    <property type="protein sequence ID" value="OCR27874.1"/>
    <property type="molecule type" value="Genomic_DNA"/>
</dbReference>
<sequence>MVSLLSLSALYSLKESSGDNAATIHNRKYNPVTLLKIFSSISQYTLSLSIKKVVHFKVWT</sequence>